<comment type="caution">
    <text evidence="2">The sequence shown here is derived from an EMBL/GenBank/DDBJ whole genome shotgun (WGS) entry which is preliminary data.</text>
</comment>
<evidence type="ECO:0000313" key="3">
    <source>
        <dbReference type="Proteomes" id="UP001283361"/>
    </source>
</evidence>
<protein>
    <submittedName>
        <fullName evidence="2">Uncharacterized protein</fullName>
    </submittedName>
</protein>
<proteinExistence type="predicted"/>
<dbReference type="Proteomes" id="UP001283361">
    <property type="component" value="Unassembled WGS sequence"/>
</dbReference>
<gene>
    <name evidence="2" type="ORF">RRG08_058668</name>
</gene>
<keyword evidence="3" id="KW-1185">Reference proteome</keyword>
<dbReference type="AlphaFoldDB" id="A0AAE1D6N7"/>
<reference evidence="2" key="1">
    <citation type="journal article" date="2023" name="G3 (Bethesda)">
        <title>A reference genome for the long-term kleptoplast-retaining sea slug Elysia crispata morphotype clarki.</title>
        <authorList>
            <person name="Eastman K.E."/>
            <person name="Pendleton A.L."/>
            <person name="Shaikh M.A."/>
            <person name="Suttiyut T."/>
            <person name="Ogas R."/>
            <person name="Tomko P."/>
            <person name="Gavelis G."/>
            <person name="Widhalm J.R."/>
            <person name="Wisecaver J.H."/>
        </authorList>
    </citation>
    <scope>NUCLEOTIDE SEQUENCE</scope>
    <source>
        <strain evidence="2">ECLA1</strain>
    </source>
</reference>
<name>A0AAE1D6N7_9GAST</name>
<accession>A0AAE1D6N7</accession>
<dbReference type="EMBL" id="JAWDGP010005269">
    <property type="protein sequence ID" value="KAK3758398.1"/>
    <property type="molecule type" value="Genomic_DNA"/>
</dbReference>
<sequence>MSLSSVRISLPISYPEQEIYGPTSTRRLSPRRLSLAHKAGPRWRHQRRFVSQPVGVCCAQKGRCYLKPLLGGFSRRTTRKTSDDSGHLPFGEIDFLKSKLGFTLPSAESIVKSMTFIAQPKGKLSKLSDATKRYTDRLLETRQLQKKNRARQHIGNSRSHSTSFTPRVYSCFALPSRLELSRSAERMFRIRNQETSQLDLFLRTLKSSLERVTKSKERALLPQTDGSLISYSEQEIESFYKSDEETLQSVKNLLKTDKKRAPKPRPTLKKKTDIVHSETSTEASTVTSILDSGNHLIYRDHPTRNINFQLTQVYRK</sequence>
<feature type="compositionally biased region" description="Basic residues" evidence="1">
    <location>
        <begin position="257"/>
        <end position="269"/>
    </location>
</feature>
<evidence type="ECO:0000256" key="1">
    <source>
        <dbReference type="SAM" id="MobiDB-lite"/>
    </source>
</evidence>
<feature type="region of interest" description="Disordered" evidence="1">
    <location>
        <begin position="257"/>
        <end position="276"/>
    </location>
</feature>
<organism evidence="2 3">
    <name type="scientific">Elysia crispata</name>
    <name type="common">lettuce slug</name>
    <dbReference type="NCBI Taxonomy" id="231223"/>
    <lineage>
        <taxon>Eukaryota</taxon>
        <taxon>Metazoa</taxon>
        <taxon>Spiralia</taxon>
        <taxon>Lophotrochozoa</taxon>
        <taxon>Mollusca</taxon>
        <taxon>Gastropoda</taxon>
        <taxon>Heterobranchia</taxon>
        <taxon>Euthyneura</taxon>
        <taxon>Panpulmonata</taxon>
        <taxon>Sacoglossa</taxon>
        <taxon>Placobranchoidea</taxon>
        <taxon>Plakobranchidae</taxon>
        <taxon>Elysia</taxon>
    </lineage>
</organism>
<evidence type="ECO:0000313" key="2">
    <source>
        <dbReference type="EMBL" id="KAK3758398.1"/>
    </source>
</evidence>